<reference evidence="1" key="1">
    <citation type="journal article" date="2013" name="Environ. Microbiol.">
        <title>Microbiota from the distal guts of lean and obese adolescents exhibit partial functional redundancy besides clear differences in community structure.</title>
        <authorList>
            <person name="Ferrer M."/>
            <person name="Ruiz A."/>
            <person name="Lanza F."/>
            <person name="Haange S.B."/>
            <person name="Oberbach A."/>
            <person name="Till H."/>
            <person name="Bargiela R."/>
            <person name="Campoy C."/>
            <person name="Segura M.T."/>
            <person name="Richter M."/>
            <person name="von Bergen M."/>
            <person name="Seifert J."/>
            <person name="Suarez A."/>
        </authorList>
    </citation>
    <scope>NUCLEOTIDE SEQUENCE</scope>
</reference>
<evidence type="ECO:0000313" key="1">
    <source>
        <dbReference type="EMBL" id="EKC62102.1"/>
    </source>
</evidence>
<organism evidence="1">
    <name type="scientific">human gut metagenome</name>
    <dbReference type="NCBI Taxonomy" id="408170"/>
    <lineage>
        <taxon>unclassified sequences</taxon>
        <taxon>metagenomes</taxon>
        <taxon>organismal metagenomes</taxon>
    </lineage>
</organism>
<gene>
    <name evidence="1" type="ORF">LEA_12017</name>
</gene>
<dbReference type="EMBL" id="AJWY01008118">
    <property type="protein sequence ID" value="EKC62102.1"/>
    <property type="molecule type" value="Genomic_DNA"/>
</dbReference>
<dbReference type="AlphaFoldDB" id="K1SND4"/>
<proteinExistence type="predicted"/>
<comment type="caution">
    <text evidence="1">The sequence shown here is derived from an EMBL/GenBank/DDBJ whole genome shotgun (WGS) entry which is preliminary data.</text>
</comment>
<accession>K1SND4</accession>
<feature type="non-terminal residue" evidence="1">
    <location>
        <position position="51"/>
    </location>
</feature>
<name>K1SND4_9ZZZZ</name>
<sequence length="51" mass="5333">MAIAAKIDNDCMDVLQTATLTYDGSAGIISYAGVVDAVDALQEEQATEKVI</sequence>
<protein>
    <submittedName>
        <fullName evidence="1">Uncharacterized protein</fullName>
    </submittedName>
</protein>